<protein>
    <submittedName>
        <fullName evidence="5">Uncharacterized protein LOC100904843</fullName>
    </submittedName>
</protein>
<feature type="compositionally biased region" description="Low complexity" evidence="1">
    <location>
        <begin position="88"/>
        <end position="103"/>
    </location>
</feature>
<dbReference type="PROSITE" id="PS50940">
    <property type="entry name" value="CHIT_BIND_II"/>
    <property type="match status" value="1"/>
</dbReference>
<accession>A0AAJ6QQB8</accession>
<gene>
    <name evidence="5" type="primary">LOC100904843</name>
</gene>
<dbReference type="AlphaFoldDB" id="A0AAJ6QQB8"/>
<feature type="compositionally biased region" description="Basic residues" evidence="1">
    <location>
        <begin position="119"/>
        <end position="129"/>
    </location>
</feature>
<dbReference type="SMART" id="SM00494">
    <property type="entry name" value="ChtBD2"/>
    <property type="match status" value="1"/>
</dbReference>
<feature type="compositionally biased region" description="Basic residues" evidence="1">
    <location>
        <begin position="434"/>
        <end position="448"/>
    </location>
</feature>
<evidence type="ECO:0000313" key="5">
    <source>
        <dbReference type="RefSeq" id="XP_003740334.1"/>
    </source>
</evidence>
<dbReference type="PANTHER" id="PTHR22933">
    <property type="entry name" value="FI18007P1-RELATED"/>
    <property type="match status" value="1"/>
</dbReference>
<dbReference type="InterPro" id="IPR036508">
    <property type="entry name" value="Chitin-bd_dom_sf"/>
</dbReference>
<dbReference type="Gene3D" id="2.170.140.10">
    <property type="entry name" value="Chitin binding domain"/>
    <property type="match status" value="1"/>
</dbReference>
<dbReference type="GO" id="GO:0008061">
    <property type="term" value="F:chitin binding"/>
    <property type="evidence" value="ECO:0007669"/>
    <property type="project" value="InterPro"/>
</dbReference>
<name>A0AAJ6QQB8_9ACAR</name>
<dbReference type="SUPFAM" id="SSF57625">
    <property type="entry name" value="Invertebrate chitin-binding proteins"/>
    <property type="match status" value="1"/>
</dbReference>
<keyword evidence="2" id="KW-0732">Signal</keyword>
<reference evidence="5" key="1">
    <citation type="submission" date="2025-08" db="UniProtKB">
        <authorList>
            <consortium name="RefSeq"/>
        </authorList>
    </citation>
    <scope>IDENTIFICATION</scope>
</reference>
<feature type="domain" description="Chitin-binding type-2" evidence="3">
    <location>
        <begin position="264"/>
        <end position="321"/>
    </location>
</feature>
<feature type="compositionally biased region" description="Low complexity" evidence="1">
    <location>
        <begin position="398"/>
        <end position="425"/>
    </location>
</feature>
<dbReference type="RefSeq" id="XP_003740334.1">
    <property type="nucleotide sequence ID" value="XM_003740286.2"/>
</dbReference>
<dbReference type="Proteomes" id="UP000694867">
    <property type="component" value="Unplaced"/>
</dbReference>
<evidence type="ECO:0000256" key="1">
    <source>
        <dbReference type="SAM" id="MobiDB-lite"/>
    </source>
</evidence>
<dbReference type="GeneID" id="100904843"/>
<dbReference type="InterPro" id="IPR052976">
    <property type="entry name" value="Scoloptoxin-like"/>
</dbReference>
<dbReference type="PANTHER" id="PTHR22933:SF31">
    <property type="entry name" value="FI18007P1"/>
    <property type="match status" value="1"/>
</dbReference>
<keyword evidence="4" id="KW-1185">Reference proteome</keyword>
<evidence type="ECO:0000259" key="3">
    <source>
        <dbReference type="PROSITE" id="PS50940"/>
    </source>
</evidence>
<feature type="signal peptide" evidence="2">
    <location>
        <begin position="1"/>
        <end position="35"/>
    </location>
</feature>
<sequence>MKLSTRAVRGLGAGCLAVFVAHLVSISVAPAQVAAVSTRSSQRESNEAYGVAEGTSRRLRRQIDGRIHARPGYKLIRVKAPNGRRRTTTTTTTPPPDDYYYYEVPEDEVPETTTTTTRRPVRQRQRIRQPQRIQAPPPPSRGRQRVRRPPQDYYEYNDVPSVEEESEPYGYATQKPRSHRPVHYDDEEEDERPRKKPTTSTTTTTTTTTTTVAPKPTTTLSPGYKTRPDGRIIDYLADPNFPRELNGADLTEYPFYISVPDDIKFDCDTHGDGFFASIEHHCQLFHYCFGGYRYSFLCPNYTVYDQTTFTCRFINTVQCDKSKHYYKRNDALFKEKSTTSTTTTVAPPTVAADTIAKEAAKALKRAKPTKSKSTTTTTEAPEEEYEEYEEEYEDETPSPESSNPKPSLSSSTTTTTTTTTTSTTSRPPPLLAGRKARLNRLKLQKSKS</sequence>
<dbReference type="GO" id="GO:0005576">
    <property type="term" value="C:extracellular region"/>
    <property type="evidence" value="ECO:0007669"/>
    <property type="project" value="InterPro"/>
</dbReference>
<feature type="chain" id="PRO_5042585736" evidence="2">
    <location>
        <begin position="36"/>
        <end position="448"/>
    </location>
</feature>
<proteinExistence type="predicted"/>
<feature type="compositionally biased region" description="Low complexity" evidence="1">
    <location>
        <begin position="198"/>
        <end position="219"/>
    </location>
</feature>
<dbReference type="KEGG" id="goe:100904843"/>
<feature type="compositionally biased region" description="Acidic residues" evidence="1">
    <location>
        <begin position="380"/>
        <end position="397"/>
    </location>
</feature>
<organism evidence="4 5">
    <name type="scientific">Galendromus occidentalis</name>
    <name type="common">western predatory mite</name>
    <dbReference type="NCBI Taxonomy" id="34638"/>
    <lineage>
        <taxon>Eukaryota</taxon>
        <taxon>Metazoa</taxon>
        <taxon>Ecdysozoa</taxon>
        <taxon>Arthropoda</taxon>
        <taxon>Chelicerata</taxon>
        <taxon>Arachnida</taxon>
        <taxon>Acari</taxon>
        <taxon>Parasitiformes</taxon>
        <taxon>Mesostigmata</taxon>
        <taxon>Gamasina</taxon>
        <taxon>Phytoseioidea</taxon>
        <taxon>Phytoseiidae</taxon>
        <taxon>Typhlodrominae</taxon>
        <taxon>Galendromus</taxon>
    </lineage>
</organism>
<feature type="region of interest" description="Disordered" evidence="1">
    <location>
        <begin position="76"/>
        <end position="226"/>
    </location>
</feature>
<feature type="region of interest" description="Disordered" evidence="1">
    <location>
        <begin position="361"/>
        <end position="448"/>
    </location>
</feature>
<evidence type="ECO:0000313" key="4">
    <source>
        <dbReference type="Proteomes" id="UP000694867"/>
    </source>
</evidence>
<evidence type="ECO:0000256" key="2">
    <source>
        <dbReference type="SAM" id="SignalP"/>
    </source>
</evidence>
<dbReference type="InterPro" id="IPR002557">
    <property type="entry name" value="Chitin-bd_dom"/>
</dbReference>
<dbReference type="Pfam" id="PF01607">
    <property type="entry name" value="CBM_14"/>
    <property type="match status" value="1"/>
</dbReference>